<keyword evidence="5 8" id="KW-0378">Hydrolase</keyword>
<dbReference type="SMART" id="SM01211">
    <property type="entry name" value="GATase_5"/>
    <property type="match status" value="1"/>
</dbReference>
<gene>
    <name evidence="8" type="primary">purQ</name>
    <name evidence="9" type="ORF">AVDCRST_MAG74-3752</name>
</gene>
<comment type="function">
    <text evidence="8">Part of the phosphoribosylformylglycinamidine synthase complex involved in the purines biosynthetic pathway. Catalyzes the ATP-dependent conversion of formylglycinamide ribonucleotide (FGAR) and glutamine to yield formylglycinamidine ribonucleotide (FGAM) and glutamate. The FGAM synthase complex is composed of three subunits. PurQ produces an ammonia molecule by converting glutamine to glutamate. PurL transfers the ammonia molecule to FGAR to form FGAM in an ATP-dependent manner. PurS interacts with PurQ and PurL and is thought to assist in the transfer of the ammonia molecule from PurQ to PurL.</text>
</comment>
<reference evidence="9" key="1">
    <citation type="submission" date="2020-02" db="EMBL/GenBank/DDBJ databases">
        <authorList>
            <person name="Meier V. D."/>
        </authorList>
    </citation>
    <scope>NUCLEOTIDE SEQUENCE</scope>
    <source>
        <strain evidence="9">AVDCRST_MAG74</strain>
    </source>
</reference>
<dbReference type="NCBIfam" id="NF002957">
    <property type="entry name" value="PRK03619.1"/>
    <property type="match status" value="1"/>
</dbReference>
<accession>A0A6J4PXE9</accession>
<feature type="active site" description="Nucleophile" evidence="8">
    <location>
        <position position="86"/>
    </location>
</feature>
<dbReference type="SUPFAM" id="SSF52317">
    <property type="entry name" value="Class I glutamine amidotransferase-like"/>
    <property type="match status" value="1"/>
</dbReference>
<dbReference type="EC" id="3.5.1.2" evidence="8"/>
<evidence type="ECO:0000256" key="3">
    <source>
        <dbReference type="ARBA" id="ARBA00022741"/>
    </source>
</evidence>
<evidence type="ECO:0000256" key="6">
    <source>
        <dbReference type="ARBA" id="ARBA00022840"/>
    </source>
</evidence>
<feature type="active site" evidence="8">
    <location>
        <position position="203"/>
    </location>
</feature>
<dbReference type="GO" id="GO:0016740">
    <property type="term" value="F:transferase activity"/>
    <property type="evidence" value="ECO:0007669"/>
    <property type="project" value="UniProtKB-KW"/>
</dbReference>
<dbReference type="UniPathway" id="UPA00074">
    <property type="reaction ID" value="UER00128"/>
</dbReference>
<dbReference type="GO" id="GO:0004642">
    <property type="term" value="F:phosphoribosylformylglycinamidine synthase activity"/>
    <property type="evidence" value="ECO:0007669"/>
    <property type="project" value="UniProtKB-UniRule"/>
</dbReference>
<comment type="subunit">
    <text evidence="8">Part of the FGAM synthase complex composed of 1 PurL, 1 PurQ and 2 PurS subunits.</text>
</comment>
<sequence length="233" mass="25316">MKFGVIVFPGSNCDHDAYHVLSKHVGQPVDFVWHKQTDLSGYDALIVPGGFSYGDYLRAGALAKFSPVMKSVKDFAAAGKFVFGVCNGFQILCEAGLLPGALMRNKDLHFVCRHVNVRVENGATPFTSELEQGEVLSIPVAHAEGNYVCDDATLAELENNNQIVFRYCDENGETTTEANPNGSLSNIAGISNREGNVLGMMPHPERACEELLGSNDGRDIFRSLTKAIEKSES</sequence>
<comment type="catalytic activity">
    <reaction evidence="8">
        <text>N(2)-formyl-N(1)-(5-phospho-beta-D-ribosyl)glycinamide + L-glutamine + ATP + H2O = 2-formamido-N(1)-(5-O-phospho-beta-D-ribosyl)acetamidine + L-glutamate + ADP + phosphate + H(+)</text>
        <dbReference type="Rhea" id="RHEA:17129"/>
        <dbReference type="ChEBI" id="CHEBI:15377"/>
        <dbReference type="ChEBI" id="CHEBI:15378"/>
        <dbReference type="ChEBI" id="CHEBI:29985"/>
        <dbReference type="ChEBI" id="CHEBI:30616"/>
        <dbReference type="ChEBI" id="CHEBI:43474"/>
        <dbReference type="ChEBI" id="CHEBI:58359"/>
        <dbReference type="ChEBI" id="CHEBI:147286"/>
        <dbReference type="ChEBI" id="CHEBI:147287"/>
        <dbReference type="ChEBI" id="CHEBI:456216"/>
        <dbReference type="EC" id="6.3.5.3"/>
    </reaction>
</comment>
<evidence type="ECO:0000256" key="5">
    <source>
        <dbReference type="ARBA" id="ARBA00022801"/>
    </source>
</evidence>
<keyword evidence="6 8" id="KW-0067">ATP-binding</keyword>
<dbReference type="FunFam" id="3.40.50.880:FF:000019">
    <property type="entry name" value="Phosphoribosylformylglycinamidine synthase subunit PurQ"/>
    <property type="match status" value="1"/>
</dbReference>
<evidence type="ECO:0000313" key="9">
    <source>
        <dbReference type="EMBL" id="CAA9428653.1"/>
    </source>
</evidence>
<keyword evidence="1 8" id="KW-0963">Cytoplasm</keyword>
<dbReference type="CDD" id="cd01740">
    <property type="entry name" value="GATase1_FGAR_AT"/>
    <property type="match status" value="1"/>
</dbReference>
<dbReference type="Gene3D" id="3.40.50.880">
    <property type="match status" value="1"/>
</dbReference>
<evidence type="ECO:0000256" key="8">
    <source>
        <dbReference type="HAMAP-Rule" id="MF_00421"/>
    </source>
</evidence>
<dbReference type="EMBL" id="CADCUR010000297">
    <property type="protein sequence ID" value="CAA9428653.1"/>
    <property type="molecule type" value="Genomic_DNA"/>
</dbReference>
<organism evidence="9">
    <name type="scientific">uncultured Pyrinomonadaceae bacterium</name>
    <dbReference type="NCBI Taxonomy" id="2283094"/>
    <lineage>
        <taxon>Bacteria</taxon>
        <taxon>Pseudomonadati</taxon>
        <taxon>Acidobacteriota</taxon>
        <taxon>Blastocatellia</taxon>
        <taxon>Blastocatellales</taxon>
        <taxon>Pyrinomonadaceae</taxon>
        <taxon>environmental samples</taxon>
    </lineage>
</organism>
<dbReference type="GO" id="GO:0006189">
    <property type="term" value="P:'de novo' IMP biosynthetic process"/>
    <property type="evidence" value="ECO:0007669"/>
    <property type="project" value="UniProtKB-UniRule"/>
</dbReference>
<dbReference type="NCBIfam" id="TIGR01737">
    <property type="entry name" value="FGAM_synth_I"/>
    <property type="match status" value="1"/>
</dbReference>
<evidence type="ECO:0000256" key="2">
    <source>
        <dbReference type="ARBA" id="ARBA00022598"/>
    </source>
</evidence>
<dbReference type="InterPro" id="IPR029062">
    <property type="entry name" value="Class_I_gatase-like"/>
</dbReference>
<dbReference type="AlphaFoldDB" id="A0A6J4PXE9"/>
<proteinExistence type="inferred from homology"/>
<comment type="subcellular location">
    <subcellularLocation>
        <location evidence="8">Cytoplasm</location>
    </subcellularLocation>
</comment>
<dbReference type="Pfam" id="PF13507">
    <property type="entry name" value="GATase_5"/>
    <property type="match status" value="1"/>
</dbReference>
<comment type="catalytic activity">
    <reaction evidence="8">
        <text>L-glutamine + H2O = L-glutamate + NH4(+)</text>
        <dbReference type="Rhea" id="RHEA:15889"/>
        <dbReference type="ChEBI" id="CHEBI:15377"/>
        <dbReference type="ChEBI" id="CHEBI:28938"/>
        <dbReference type="ChEBI" id="CHEBI:29985"/>
        <dbReference type="ChEBI" id="CHEBI:58359"/>
        <dbReference type="EC" id="3.5.1.2"/>
    </reaction>
</comment>
<evidence type="ECO:0000256" key="1">
    <source>
        <dbReference type="ARBA" id="ARBA00022490"/>
    </source>
</evidence>
<feature type="active site" evidence="8">
    <location>
        <position position="205"/>
    </location>
</feature>
<dbReference type="PANTHER" id="PTHR47552:SF1">
    <property type="entry name" value="PHOSPHORIBOSYLFORMYLGLYCINAMIDINE SYNTHASE SUBUNIT PURQ"/>
    <property type="match status" value="1"/>
</dbReference>
<dbReference type="EC" id="6.3.5.3" evidence="8"/>
<name>A0A6J4PXE9_9BACT</name>
<dbReference type="PROSITE" id="PS51273">
    <property type="entry name" value="GATASE_TYPE_1"/>
    <property type="match status" value="1"/>
</dbReference>
<dbReference type="GO" id="GO:0004359">
    <property type="term" value="F:glutaminase activity"/>
    <property type="evidence" value="ECO:0007669"/>
    <property type="project" value="UniProtKB-EC"/>
</dbReference>
<keyword evidence="4 8" id="KW-0658">Purine biosynthesis</keyword>
<comment type="pathway">
    <text evidence="8">Purine metabolism; IMP biosynthesis via de novo pathway; 5-amino-1-(5-phospho-D-ribosyl)imidazole from N(2)-formyl-N(1)-(5-phospho-D-ribosyl)glycinamide: step 1/2.</text>
</comment>
<dbReference type="GO" id="GO:0005524">
    <property type="term" value="F:ATP binding"/>
    <property type="evidence" value="ECO:0007669"/>
    <property type="project" value="UniProtKB-KW"/>
</dbReference>
<evidence type="ECO:0000256" key="7">
    <source>
        <dbReference type="ARBA" id="ARBA00022962"/>
    </source>
</evidence>
<evidence type="ECO:0000256" key="4">
    <source>
        <dbReference type="ARBA" id="ARBA00022755"/>
    </source>
</evidence>
<keyword evidence="7 8" id="KW-0315">Glutamine amidotransferase</keyword>
<protein>
    <recommendedName>
        <fullName evidence="8">Phosphoribosylformylglycinamidine synthase subunit PurQ</fullName>
        <shortName evidence="8">FGAM synthase</shortName>
        <ecNumber evidence="8">6.3.5.3</ecNumber>
    </recommendedName>
    <alternativeName>
        <fullName evidence="8">Formylglycinamide ribonucleotide amidotransferase subunit I</fullName>
        <shortName evidence="8">FGAR amidotransferase I</shortName>
        <shortName evidence="8">FGAR-AT I</shortName>
    </alternativeName>
    <alternativeName>
        <fullName evidence="8">Glutaminase PurQ</fullName>
        <ecNumber evidence="8">3.5.1.2</ecNumber>
    </alternativeName>
    <alternativeName>
        <fullName evidence="8">Phosphoribosylformylglycinamidine synthase subunit I</fullName>
    </alternativeName>
</protein>
<dbReference type="GO" id="GO:0005737">
    <property type="term" value="C:cytoplasm"/>
    <property type="evidence" value="ECO:0007669"/>
    <property type="project" value="UniProtKB-SubCell"/>
</dbReference>
<keyword evidence="3 8" id="KW-0547">Nucleotide-binding</keyword>
<dbReference type="InterPro" id="IPR010075">
    <property type="entry name" value="PRibForGlyAmidine_synth_PurQ"/>
</dbReference>
<dbReference type="HAMAP" id="MF_00421">
    <property type="entry name" value="PurQ"/>
    <property type="match status" value="1"/>
</dbReference>
<dbReference type="PIRSF" id="PIRSF001586">
    <property type="entry name" value="FGAM_synth_I"/>
    <property type="match status" value="1"/>
</dbReference>
<keyword evidence="9" id="KW-0808">Transferase</keyword>
<keyword evidence="2 8" id="KW-0436">Ligase</keyword>
<dbReference type="PANTHER" id="PTHR47552">
    <property type="entry name" value="PHOSPHORIBOSYLFORMYLGLYCINAMIDINE SYNTHASE SUBUNIT PURQ"/>
    <property type="match status" value="1"/>
</dbReference>